<sequence>MSLSLSFVMFTQFLFLLSLLSLVSAGSFSSVQPLCHDDESFALLQFKESLIVNQSTSTYSKISLWMAQSSDCCTWDGIQCDENTGHVISLDLSNSSLYGSINSSSSLFQLVHLQKLNLSINNFNHSEIPVGVRWLSKLTHLDLSYSGFSGKIPSEILQLSKLVSLNLALNPLKLHKPDLRSIAEKLTNLEELILSEVDISSTVPSILANLSSLTTISLGDCGLHGEFPTRLFQLPNLKSLNVRFNPKLTGRVPEFNRSSPLEVLRLTGANFPGKLPDSMGNLQSLYELDVKSCNFSGPIPSSFANLTKLMYLDLSANIFNRGTLSWVGDLRNLSILNLQYNNFHGRTPQIFMEGCKLGMITLRQNHFEGLLPRSLANCTMLEVLDIGNNHIIDIFPSWLGILPELRVLILQSNRIHGFIGKPETIQRFPKLQVIDVSNNNISGKLPFEYFQIWKAMQSFDASHLTYMQANGLNLKTSSNGWLMAYIYSMTLTNKGIKTKYSRIQDFFVAIDLSGNNFEGEIPIILGNLKALHMLNLSNNVLTGFIPPSLATLTNLESLDLSQNMLVGEIPLQLTELTFLAFLNLSHNNLTGPIPQGKQFLTFQNNSFYANVELCGSPLSKRCANSEDPPTPTSNFEAKQGLEFPFEFGWKVVAMGYGCGFVVGVFVGQVIITRKSGWFIKSFAIGRPTGRRVKWRRCQK</sequence>
<keyword evidence="16" id="KW-1185">Reference proteome</keyword>
<protein>
    <recommendedName>
        <fullName evidence="14">Leucine-rich repeat-containing N-terminal plant-type domain-containing protein</fullName>
    </recommendedName>
</protein>
<evidence type="ECO:0000256" key="2">
    <source>
        <dbReference type="ARBA" id="ARBA00009592"/>
    </source>
</evidence>
<comment type="subcellular location">
    <subcellularLocation>
        <location evidence="1">Cell membrane</location>
        <topology evidence="1">Single-pass type I membrane protein</topology>
    </subcellularLocation>
</comment>
<dbReference type="InterPro" id="IPR013210">
    <property type="entry name" value="LRR_N_plant-typ"/>
</dbReference>
<reference evidence="15 16" key="1">
    <citation type="journal article" date="2023" name="G3 (Bethesda)">
        <title>A haplotype-resolved chromosome-scale genome for Quercus rubra L. provides insights into the genetics of adaptive traits for red oak species.</title>
        <authorList>
            <person name="Kapoor B."/>
            <person name="Jenkins J."/>
            <person name="Schmutz J."/>
            <person name="Zhebentyayeva T."/>
            <person name="Kuelheim C."/>
            <person name="Coggeshall M."/>
            <person name="Heim C."/>
            <person name="Lasky J.R."/>
            <person name="Leites L."/>
            <person name="Islam-Faridi N."/>
            <person name="Romero-Severson J."/>
            <person name="DeLeo V.L."/>
            <person name="Lucas S.M."/>
            <person name="Lazic D."/>
            <person name="Gailing O."/>
            <person name="Carlson J."/>
            <person name="Staton M."/>
        </authorList>
    </citation>
    <scope>NUCLEOTIDE SEQUENCE [LARGE SCALE GENOMIC DNA]</scope>
    <source>
        <strain evidence="15">Pseudo-F2</strain>
    </source>
</reference>
<dbReference type="PANTHER" id="PTHR48061:SF12">
    <property type="entry name" value="DISEASE RESISTANCE LIKE PROTEIN"/>
    <property type="match status" value="1"/>
</dbReference>
<comment type="similarity">
    <text evidence="2">Belongs to the RLP family.</text>
</comment>
<dbReference type="InterPro" id="IPR003591">
    <property type="entry name" value="Leu-rich_rpt_typical-subtyp"/>
</dbReference>
<keyword evidence="9 12" id="KW-0472">Membrane</keyword>
<dbReference type="InterPro" id="IPR001611">
    <property type="entry name" value="Leu-rich_rpt"/>
</dbReference>
<name>A0AAN7EL05_QUERU</name>
<evidence type="ECO:0000256" key="11">
    <source>
        <dbReference type="ARBA" id="ARBA00023180"/>
    </source>
</evidence>
<dbReference type="SMART" id="SM00369">
    <property type="entry name" value="LRR_TYP"/>
    <property type="match status" value="7"/>
</dbReference>
<evidence type="ECO:0000256" key="8">
    <source>
        <dbReference type="ARBA" id="ARBA00022989"/>
    </source>
</evidence>
<organism evidence="15 16">
    <name type="scientific">Quercus rubra</name>
    <name type="common">Northern red oak</name>
    <name type="synonym">Quercus borealis</name>
    <dbReference type="NCBI Taxonomy" id="3512"/>
    <lineage>
        <taxon>Eukaryota</taxon>
        <taxon>Viridiplantae</taxon>
        <taxon>Streptophyta</taxon>
        <taxon>Embryophyta</taxon>
        <taxon>Tracheophyta</taxon>
        <taxon>Spermatophyta</taxon>
        <taxon>Magnoliopsida</taxon>
        <taxon>eudicotyledons</taxon>
        <taxon>Gunneridae</taxon>
        <taxon>Pentapetalae</taxon>
        <taxon>rosids</taxon>
        <taxon>fabids</taxon>
        <taxon>Fagales</taxon>
        <taxon>Fagaceae</taxon>
        <taxon>Quercus</taxon>
    </lineage>
</organism>
<comment type="caution">
    <text evidence="15">The sequence shown here is derived from an EMBL/GenBank/DDBJ whole genome shotgun (WGS) entry which is preliminary data.</text>
</comment>
<dbReference type="PRINTS" id="PR00019">
    <property type="entry name" value="LEURICHRPT"/>
</dbReference>
<keyword evidence="7" id="KW-0677">Repeat</keyword>
<evidence type="ECO:0000256" key="12">
    <source>
        <dbReference type="SAM" id="Phobius"/>
    </source>
</evidence>
<dbReference type="FunFam" id="3.80.10.10:FF:000111">
    <property type="entry name" value="LRR receptor-like serine/threonine-protein kinase ERECTA"/>
    <property type="match status" value="1"/>
</dbReference>
<dbReference type="InterPro" id="IPR046956">
    <property type="entry name" value="RLP23-like"/>
</dbReference>
<evidence type="ECO:0000256" key="6">
    <source>
        <dbReference type="ARBA" id="ARBA00022729"/>
    </source>
</evidence>
<evidence type="ECO:0000259" key="14">
    <source>
        <dbReference type="Pfam" id="PF08263"/>
    </source>
</evidence>
<evidence type="ECO:0000256" key="3">
    <source>
        <dbReference type="ARBA" id="ARBA00022475"/>
    </source>
</evidence>
<keyword evidence="10" id="KW-0675">Receptor</keyword>
<dbReference type="Gene3D" id="3.80.10.10">
    <property type="entry name" value="Ribonuclease Inhibitor"/>
    <property type="match status" value="2"/>
</dbReference>
<keyword evidence="3" id="KW-1003">Cell membrane</keyword>
<evidence type="ECO:0000313" key="15">
    <source>
        <dbReference type="EMBL" id="KAK4573592.1"/>
    </source>
</evidence>
<evidence type="ECO:0000313" key="16">
    <source>
        <dbReference type="Proteomes" id="UP001324115"/>
    </source>
</evidence>
<dbReference type="SUPFAM" id="SSF52047">
    <property type="entry name" value="RNI-like"/>
    <property type="match status" value="1"/>
</dbReference>
<gene>
    <name evidence="15" type="ORF">RGQ29_031514</name>
</gene>
<dbReference type="Pfam" id="PF00560">
    <property type="entry name" value="LRR_1"/>
    <property type="match status" value="3"/>
</dbReference>
<keyword evidence="5 12" id="KW-0812">Transmembrane</keyword>
<proteinExistence type="inferred from homology"/>
<evidence type="ECO:0000256" key="1">
    <source>
        <dbReference type="ARBA" id="ARBA00004251"/>
    </source>
</evidence>
<dbReference type="SUPFAM" id="SSF52058">
    <property type="entry name" value="L domain-like"/>
    <property type="match status" value="1"/>
</dbReference>
<keyword evidence="11" id="KW-0325">Glycoprotein</keyword>
<dbReference type="GO" id="GO:0005886">
    <property type="term" value="C:plasma membrane"/>
    <property type="evidence" value="ECO:0007669"/>
    <property type="project" value="UniProtKB-SubCell"/>
</dbReference>
<keyword evidence="8 12" id="KW-1133">Transmembrane helix</keyword>
<evidence type="ECO:0000256" key="5">
    <source>
        <dbReference type="ARBA" id="ARBA00022692"/>
    </source>
</evidence>
<evidence type="ECO:0000256" key="4">
    <source>
        <dbReference type="ARBA" id="ARBA00022614"/>
    </source>
</evidence>
<dbReference type="FunFam" id="3.80.10.10:FF:000095">
    <property type="entry name" value="LRR receptor-like serine/threonine-protein kinase GSO1"/>
    <property type="match status" value="1"/>
</dbReference>
<evidence type="ECO:0000256" key="9">
    <source>
        <dbReference type="ARBA" id="ARBA00023136"/>
    </source>
</evidence>
<accession>A0AAN7EL05</accession>
<feature type="signal peptide" evidence="13">
    <location>
        <begin position="1"/>
        <end position="25"/>
    </location>
</feature>
<keyword evidence="4" id="KW-0433">Leucine-rich repeat</keyword>
<evidence type="ECO:0000256" key="13">
    <source>
        <dbReference type="SAM" id="SignalP"/>
    </source>
</evidence>
<dbReference type="Pfam" id="PF13855">
    <property type="entry name" value="LRR_8"/>
    <property type="match status" value="3"/>
</dbReference>
<dbReference type="Pfam" id="PF08263">
    <property type="entry name" value="LRRNT_2"/>
    <property type="match status" value="1"/>
</dbReference>
<evidence type="ECO:0000256" key="10">
    <source>
        <dbReference type="ARBA" id="ARBA00023170"/>
    </source>
</evidence>
<dbReference type="PANTHER" id="PTHR48061">
    <property type="entry name" value="LEUCINE-RICH REPEAT RECEPTOR PROTEIN KINASE EMS1-LIKE-RELATED"/>
    <property type="match status" value="1"/>
</dbReference>
<feature type="domain" description="Leucine-rich repeat-containing N-terminal plant-type" evidence="14">
    <location>
        <begin position="36"/>
        <end position="81"/>
    </location>
</feature>
<feature type="chain" id="PRO_5042815185" description="Leucine-rich repeat-containing N-terminal plant-type domain-containing protein" evidence="13">
    <location>
        <begin position="26"/>
        <end position="699"/>
    </location>
</feature>
<dbReference type="EMBL" id="JAXUIC010000009">
    <property type="protein sequence ID" value="KAK4573592.1"/>
    <property type="molecule type" value="Genomic_DNA"/>
</dbReference>
<dbReference type="InterPro" id="IPR032675">
    <property type="entry name" value="LRR_dom_sf"/>
</dbReference>
<feature type="transmembrane region" description="Helical" evidence="12">
    <location>
        <begin position="647"/>
        <end position="671"/>
    </location>
</feature>
<keyword evidence="6 13" id="KW-0732">Signal</keyword>
<evidence type="ECO:0000256" key="7">
    <source>
        <dbReference type="ARBA" id="ARBA00022737"/>
    </source>
</evidence>
<dbReference type="Proteomes" id="UP001324115">
    <property type="component" value="Unassembled WGS sequence"/>
</dbReference>
<dbReference type="AlphaFoldDB" id="A0AAN7EL05"/>